<keyword evidence="4 7" id="KW-0812">Transmembrane</keyword>
<feature type="transmembrane region" description="Helical" evidence="7">
    <location>
        <begin position="12"/>
        <end position="33"/>
    </location>
</feature>
<dbReference type="EMBL" id="LS974202">
    <property type="protein sequence ID" value="SSC12444.1"/>
    <property type="molecule type" value="Genomic_DNA"/>
</dbReference>
<dbReference type="Gene3D" id="1.10.3720.10">
    <property type="entry name" value="MetI-like"/>
    <property type="match status" value="1"/>
</dbReference>
<feature type="transmembrane region" description="Helical" evidence="7">
    <location>
        <begin position="187"/>
        <end position="207"/>
    </location>
</feature>
<dbReference type="CDD" id="cd06261">
    <property type="entry name" value="TM_PBP2"/>
    <property type="match status" value="1"/>
</dbReference>
<evidence type="ECO:0000256" key="2">
    <source>
        <dbReference type="ARBA" id="ARBA00022448"/>
    </source>
</evidence>
<keyword evidence="10" id="KW-1185">Reference proteome</keyword>
<evidence type="ECO:0000259" key="8">
    <source>
        <dbReference type="PROSITE" id="PS50928"/>
    </source>
</evidence>
<dbReference type="PROSITE" id="PS50928">
    <property type="entry name" value="ABC_TM1"/>
    <property type="match status" value="1"/>
</dbReference>
<feature type="transmembrane region" description="Helical" evidence="7">
    <location>
        <begin position="136"/>
        <end position="159"/>
    </location>
</feature>
<gene>
    <name evidence="9" type="ORF">MESINF_0995</name>
</gene>
<dbReference type="PANTHER" id="PTHR43163:SF9">
    <property type="entry name" value="ABC TRANSPORTER PERMEASE PROTEIN"/>
    <property type="match status" value="1"/>
</dbReference>
<dbReference type="Pfam" id="PF00528">
    <property type="entry name" value="BPD_transp_1"/>
    <property type="match status" value="1"/>
</dbReference>
<evidence type="ECO:0000256" key="1">
    <source>
        <dbReference type="ARBA" id="ARBA00004651"/>
    </source>
</evidence>
<dbReference type="InterPro" id="IPR045621">
    <property type="entry name" value="BPD_transp_1_N"/>
</dbReference>
<dbReference type="KEGG" id="minf:MESINF_0995"/>
<feature type="transmembrane region" description="Helical" evidence="7">
    <location>
        <begin position="245"/>
        <end position="273"/>
    </location>
</feature>
<dbReference type="InterPro" id="IPR000515">
    <property type="entry name" value="MetI-like"/>
</dbReference>
<evidence type="ECO:0000256" key="6">
    <source>
        <dbReference type="ARBA" id="ARBA00023136"/>
    </source>
</evidence>
<dbReference type="GO" id="GO:0005886">
    <property type="term" value="C:plasma membrane"/>
    <property type="evidence" value="ECO:0007669"/>
    <property type="project" value="UniProtKB-SubCell"/>
</dbReference>
<dbReference type="PANTHER" id="PTHR43163">
    <property type="entry name" value="DIPEPTIDE TRANSPORT SYSTEM PERMEASE PROTEIN DPPB-RELATED"/>
    <property type="match status" value="1"/>
</dbReference>
<dbReference type="Pfam" id="PF19300">
    <property type="entry name" value="BPD_transp_1_N"/>
    <property type="match status" value="1"/>
</dbReference>
<reference evidence="9 10" key="1">
    <citation type="submission" date="2017-01" db="EMBL/GenBank/DDBJ databases">
        <authorList>
            <person name="Erauso G."/>
        </authorList>
    </citation>
    <scope>NUCLEOTIDE SEQUENCE [LARGE SCALE GENOMIC DNA]</scope>
    <source>
        <strain evidence="9">MESINF1</strain>
    </source>
</reference>
<keyword evidence="6 7" id="KW-0472">Membrane</keyword>
<evidence type="ECO:0000256" key="7">
    <source>
        <dbReference type="RuleBase" id="RU363032"/>
    </source>
</evidence>
<dbReference type="AlphaFoldDB" id="A0A7Z7LE83"/>
<comment type="similarity">
    <text evidence="7">Belongs to the binding-protein-dependent transport system permease family.</text>
</comment>
<proteinExistence type="inferred from homology"/>
<evidence type="ECO:0000313" key="9">
    <source>
        <dbReference type="EMBL" id="SSC12444.1"/>
    </source>
</evidence>
<keyword evidence="2 7" id="KW-0813">Transport</keyword>
<evidence type="ECO:0000256" key="3">
    <source>
        <dbReference type="ARBA" id="ARBA00022475"/>
    </source>
</evidence>
<dbReference type="Proteomes" id="UP000250796">
    <property type="component" value="Chromosome MESINF"/>
</dbReference>
<organism evidence="9 10">
    <name type="scientific">Mesotoga infera</name>
    <dbReference type="NCBI Taxonomy" id="1236046"/>
    <lineage>
        <taxon>Bacteria</taxon>
        <taxon>Thermotogati</taxon>
        <taxon>Thermotogota</taxon>
        <taxon>Thermotogae</taxon>
        <taxon>Kosmotogales</taxon>
        <taxon>Kosmotogaceae</taxon>
        <taxon>Mesotoga</taxon>
    </lineage>
</organism>
<keyword evidence="3" id="KW-1003">Cell membrane</keyword>
<feature type="transmembrane region" description="Helical" evidence="7">
    <location>
        <begin position="99"/>
        <end position="124"/>
    </location>
</feature>
<evidence type="ECO:0000313" key="10">
    <source>
        <dbReference type="Proteomes" id="UP000250796"/>
    </source>
</evidence>
<sequence>MSSFARYIIRRSLSIVPMVLLIIALNFFIIHLAPGNPAQLISGLEQPSVEVVKALEEQYGLDKPLVLQLGLYYKNIFQGNLGYSFIYGTSVNGLIAERIGATILLTVSAAVIAFALGTLIAVLVGRRKTRILDSIFSVLSYVFYAMPSFWLALVMILLFSSTFKLFPTSGMFNVRASYEGWAKIWDILHHLFLPCLTLALIQIPVFFRVTRSSIDQVNQDEYITTFTAIGLPRKKIYRKYVLKNAILPGITIFGLTLGYSIAGAALVEIVFAWPGMGRLMLDAVFRRDYNLLLGIYFVMAVCICVAILLTDVVYAFVDPRIRYQ</sequence>
<keyword evidence="5 7" id="KW-1133">Transmembrane helix</keyword>
<evidence type="ECO:0000256" key="5">
    <source>
        <dbReference type="ARBA" id="ARBA00022989"/>
    </source>
</evidence>
<dbReference type="InterPro" id="IPR035906">
    <property type="entry name" value="MetI-like_sf"/>
</dbReference>
<name>A0A7Z7LE83_9BACT</name>
<evidence type="ECO:0000256" key="4">
    <source>
        <dbReference type="ARBA" id="ARBA00022692"/>
    </source>
</evidence>
<dbReference type="GO" id="GO:0055085">
    <property type="term" value="P:transmembrane transport"/>
    <property type="evidence" value="ECO:0007669"/>
    <property type="project" value="InterPro"/>
</dbReference>
<comment type="subcellular location">
    <subcellularLocation>
        <location evidence="1 7">Cell membrane</location>
        <topology evidence="1 7">Multi-pass membrane protein</topology>
    </subcellularLocation>
</comment>
<protein>
    <recommendedName>
        <fullName evidence="8">ABC transmembrane type-1 domain-containing protein</fullName>
    </recommendedName>
</protein>
<feature type="domain" description="ABC transmembrane type-1" evidence="8">
    <location>
        <begin position="99"/>
        <end position="314"/>
    </location>
</feature>
<dbReference type="RefSeq" id="WP_197712710.1">
    <property type="nucleotide sequence ID" value="NZ_LS974202.1"/>
</dbReference>
<dbReference type="SUPFAM" id="SSF161098">
    <property type="entry name" value="MetI-like"/>
    <property type="match status" value="1"/>
</dbReference>
<feature type="transmembrane region" description="Helical" evidence="7">
    <location>
        <begin position="293"/>
        <end position="317"/>
    </location>
</feature>
<accession>A0A7Z7LE83</accession>